<proteinExistence type="predicted"/>
<dbReference type="Proteomes" id="UP000285343">
    <property type="component" value="Unassembled WGS sequence"/>
</dbReference>
<dbReference type="AlphaFoldDB" id="A0A412WYL2"/>
<gene>
    <name evidence="2" type="ORF">DWW14_24005</name>
</gene>
<dbReference type="RefSeq" id="WP_117867331.1">
    <property type="nucleotide sequence ID" value="NZ_QRZC01000062.1"/>
</dbReference>
<organism evidence="2 3">
    <name type="scientific">Bacteroides uniformis</name>
    <dbReference type="NCBI Taxonomy" id="820"/>
    <lineage>
        <taxon>Bacteria</taxon>
        <taxon>Pseudomonadati</taxon>
        <taxon>Bacteroidota</taxon>
        <taxon>Bacteroidia</taxon>
        <taxon>Bacteroidales</taxon>
        <taxon>Bacteroidaceae</taxon>
        <taxon>Bacteroides</taxon>
    </lineage>
</organism>
<reference evidence="2 3" key="1">
    <citation type="submission" date="2018-08" db="EMBL/GenBank/DDBJ databases">
        <title>A genome reference for cultivated species of the human gut microbiota.</title>
        <authorList>
            <person name="Zou Y."/>
            <person name="Xue W."/>
            <person name="Luo G."/>
        </authorList>
    </citation>
    <scope>NUCLEOTIDE SEQUENCE [LARGE SCALE GENOMIC DNA]</scope>
    <source>
        <strain evidence="2 3">AF14-42</strain>
    </source>
</reference>
<feature type="domain" description="BT4734-like N-terminal" evidence="1">
    <location>
        <begin position="64"/>
        <end position="180"/>
    </location>
</feature>
<dbReference type="Pfam" id="PF08800">
    <property type="entry name" value="BT4734-like_N"/>
    <property type="match status" value="1"/>
</dbReference>
<comment type="caution">
    <text evidence="2">The sequence shown here is derived from an EMBL/GenBank/DDBJ whole genome shotgun (WGS) entry which is preliminary data.</text>
</comment>
<evidence type="ECO:0000259" key="1">
    <source>
        <dbReference type="Pfam" id="PF08800"/>
    </source>
</evidence>
<sequence>MKVTLTEKINWTKYNLTYPGLGDIIQMIRTGDMQLHDNEFGDYTLQQAIAKIRSVAPGDMQKWKARLLPAVAYNGTFRELNGAGLIEYSRVTALDFDHIATPYDMYSLENRLKMTPCVLSVFITPSGNGLKALVLHDNTDPARHGDLYNQLLNMFYVADRNDAGCKDLARRNYLSYDPYIWINPSPEPFHYVSTIKPHVQMPQSSGTKAVSDKSIISIMNSHWKKNNPEYWKKGNRGNSIFRLACWMCKWGVDEGLAIEYFIDGWEDDTMDEKEIRGHVGNAYKTEEKSFGTLIFLSSTYKCNFLGADNKQ</sequence>
<dbReference type="EMBL" id="QRZC01000062">
    <property type="protein sequence ID" value="RGV32892.1"/>
    <property type="molecule type" value="Genomic_DNA"/>
</dbReference>
<name>A0A412WYL2_BACUN</name>
<protein>
    <submittedName>
        <fullName evidence="2">Virulence protein E</fullName>
    </submittedName>
</protein>
<dbReference type="InterPro" id="IPR014907">
    <property type="entry name" value="BT4734-like_N"/>
</dbReference>
<evidence type="ECO:0000313" key="2">
    <source>
        <dbReference type="EMBL" id="RGV32892.1"/>
    </source>
</evidence>
<evidence type="ECO:0000313" key="3">
    <source>
        <dbReference type="Proteomes" id="UP000285343"/>
    </source>
</evidence>
<accession>A0A412WYL2</accession>